<keyword evidence="3" id="KW-1185">Reference proteome</keyword>
<evidence type="ECO:0000313" key="2">
    <source>
        <dbReference type="EMBL" id="RRQ21701.1"/>
    </source>
</evidence>
<accession>A0A426QIV9</accession>
<keyword evidence="1" id="KW-0812">Transmembrane</keyword>
<name>A0A426QIV9_9GAMM</name>
<dbReference type="EMBL" id="QZMU01000001">
    <property type="protein sequence ID" value="RRQ21701.1"/>
    <property type="molecule type" value="Genomic_DNA"/>
</dbReference>
<feature type="transmembrane region" description="Helical" evidence="1">
    <location>
        <begin position="23"/>
        <end position="46"/>
    </location>
</feature>
<proteinExistence type="predicted"/>
<sequence>MELLWEVAQFPLYDVWHQNDWGYILYALAHCTLGDLLILLVAYEIVAAVRHDRVWYRHSPLAGAALFTLLGVLYTFGSEIYNVRIEQSWGYTELMPVLPVLGVGGVPFLQWLLIPPVLVWLLWLLGDMGRAPDAGH</sequence>
<gene>
    <name evidence="2" type="ORF">D6C00_06890</name>
</gene>
<feature type="transmembrane region" description="Helical" evidence="1">
    <location>
        <begin position="97"/>
        <end position="123"/>
    </location>
</feature>
<reference evidence="2 3" key="1">
    <citation type="journal article" date="2010" name="Int. J. Syst. Evol. Microbiol.">
        <title>Thiohalobacter thiocyanaticus gen. nov., sp. nov., a moderately halophilic, sulfur-oxidizing gammaproteobacterium from hypersaline lakes, that utilizes thiocyanate.</title>
        <authorList>
            <person name="Sorokin D.Y."/>
            <person name="Kovaleva O.L."/>
            <person name="Tourova T.P."/>
            <person name="Muyzer G."/>
        </authorList>
    </citation>
    <scope>NUCLEOTIDE SEQUENCE [LARGE SCALE GENOMIC DNA]</scope>
    <source>
        <strain evidence="2 3">Hrh1</strain>
    </source>
</reference>
<organism evidence="2 3">
    <name type="scientific">Thiohalobacter thiocyanaticus</name>
    <dbReference type="NCBI Taxonomy" id="585455"/>
    <lineage>
        <taxon>Bacteria</taxon>
        <taxon>Pseudomonadati</taxon>
        <taxon>Pseudomonadota</taxon>
        <taxon>Gammaproteobacteria</taxon>
        <taxon>Thiohalobacterales</taxon>
        <taxon>Thiohalobacteraceae</taxon>
        <taxon>Thiohalobacter</taxon>
    </lineage>
</organism>
<dbReference type="AlphaFoldDB" id="A0A426QIV9"/>
<dbReference type="Proteomes" id="UP000287798">
    <property type="component" value="Unassembled WGS sequence"/>
</dbReference>
<comment type="caution">
    <text evidence="2">The sequence shown here is derived from an EMBL/GenBank/DDBJ whole genome shotgun (WGS) entry which is preliminary data.</text>
</comment>
<evidence type="ECO:0000256" key="1">
    <source>
        <dbReference type="SAM" id="Phobius"/>
    </source>
</evidence>
<protein>
    <submittedName>
        <fullName evidence="2">Uncharacterized protein</fullName>
    </submittedName>
</protein>
<keyword evidence="1" id="KW-0472">Membrane</keyword>
<feature type="transmembrane region" description="Helical" evidence="1">
    <location>
        <begin position="58"/>
        <end position="77"/>
    </location>
</feature>
<evidence type="ECO:0000313" key="3">
    <source>
        <dbReference type="Proteomes" id="UP000287798"/>
    </source>
</evidence>
<keyword evidence="1" id="KW-1133">Transmembrane helix</keyword>